<evidence type="ECO:0000313" key="1">
    <source>
        <dbReference type="EMBL" id="KAJ8877332.1"/>
    </source>
</evidence>
<sequence>MSRGASFKGLALYLCSDVRIDCGLRKASQRVLRSDLDYLLRVNSHCAMTRGTTEDQRMLVMGVVVAGTVSALASHQGEPGSIPGRVTPGFSQVGIVLDDDVSRWVFSGISRFLPPFLSGSQDLAVTSRPHIFTHSLHRVEMALRFLRCGRTQSLHWLRKILGKVLAYDWLLHAAKYSPLSGLPAGEPVTPFSWGLQADVSPLYPSVLCDLVAELPARGSASRESTVSFTALAFQSWLVVAASRDVTVYVGRRTCNRRVFSWAALYTTLNILHRITGLCERGWGRGIKILDWGTTAVERLVCSPPTMANRVQSPAGSLPDFRMLESCRTMPLVGRFSRGSPVSLVLSFRRCSIFTSITRIGPQDLAVKNRYTERFDIGNVVVFEASERTGVGLAVAEWLDCSPRTKVNLGRWLAGFLGIFRFPRHCIPAMLHSHLISPSSALKAPAGAKVSERIAYSPPTKAIRVQSPAWSLRIFACGIVPDDAVGRLVSRGSPVSPAL</sequence>
<proteinExistence type="predicted"/>
<gene>
    <name evidence="1" type="ORF">PR048_021786</name>
</gene>
<keyword evidence="2" id="KW-1185">Reference proteome</keyword>
<dbReference type="Proteomes" id="UP001159363">
    <property type="component" value="Chromosome 7"/>
</dbReference>
<dbReference type="EMBL" id="JARBHB010000008">
    <property type="protein sequence ID" value="KAJ8877332.1"/>
    <property type="molecule type" value="Genomic_DNA"/>
</dbReference>
<comment type="caution">
    <text evidence="1">The sequence shown here is derived from an EMBL/GenBank/DDBJ whole genome shotgun (WGS) entry which is preliminary data.</text>
</comment>
<evidence type="ECO:0008006" key="3">
    <source>
        <dbReference type="Google" id="ProtNLM"/>
    </source>
</evidence>
<accession>A0ABQ9GZA1</accession>
<protein>
    <recommendedName>
        <fullName evidence="3">Reverse transcriptase</fullName>
    </recommendedName>
</protein>
<organism evidence="1 2">
    <name type="scientific">Dryococelus australis</name>
    <dbReference type="NCBI Taxonomy" id="614101"/>
    <lineage>
        <taxon>Eukaryota</taxon>
        <taxon>Metazoa</taxon>
        <taxon>Ecdysozoa</taxon>
        <taxon>Arthropoda</taxon>
        <taxon>Hexapoda</taxon>
        <taxon>Insecta</taxon>
        <taxon>Pterygota</taxon>
        <taxon>Neoptera</taxon>
        <taxon>Polyneoptera</taxon>
        <taxon>Phasmatodea</taxon>
        <taxon>Verophasmatodea</taxon>
        <taxon>Anareolatae</taxon>
        <taxon>Phasmatidae</taxon>
        <taxon>Eurycanthinae</taxon>
        <taxon>Dryococelus</taxon>
    </lineage>
</organism>
<reference evidence="1 2" key="1">
    <citation type="submission" date="2023-02" db="EMBL/GenBank/DDBJ databases">
        <title>LHISI_Scaffold_Assembly.</title>
        <authorList>
            <person name="Stuart O.P."/>
            <person name="Cleave R."/>
            <person name="Magrath M.J.L."/>
            <person name="Mikheyev A.S."/>
        </authorList>
    </citation>
    <scope>NUCLEOTIDE SEQUENCE [LARGE SCALE GENOMIC DNA]</scope>
    <source>
        <strain evidence="1">Daus_M_001</strain>
        <tissue evidence="1">Leg muscle</tissue>
    </source>
</reference>
<name>A0ABQ9GZA1_9NEOP</name>
<evidence type="ECO:0000313" key="2">
    <source>
        <dbReference type="Proteomes" id="UP001159363"/>
    </source>
</evidence>